<reference evidence="9" key="1">
    <citation type="submission" date="2018-05" db="EMBL/GenBank/DDBJ databases">
        <authorList>
            <person name="Lanie J.A."/>
            <person name="Ng W.-L."/>
            <person name="Kazmierczak K.M."/>
            <person name="Andrzejewski T.M."/>
            <person name="Davidsen T.M."/>
            <person name="Wayne K.J."/>
            <person name="Tettelin H."/>
            <person name="Glass J.I."/>
            <person name="Rusch D."/>
            <person name="Podicherti R."/>
            <person name="Tsui H.-C.T."/>
            <person name="Winkler M.E."/>
        </authorList>
    </citation>
    <scope>NUCLEOTIDE SEQUENCE</scope>
</reference>
<gene>
    <name evidence="9" type="ORF">METZ01_LOCUS302389</name>
</gene>
<dbReference type="InterPro" id="IPR005248">
    <property type="entry name" value="NadD/NMNAT"/>
</dbReference>
<dbReference type="CDD" id="cd02165">
    <property type="entry name" value="NMNAT"/>
    <property type="match status" value="1"/>
</dbReference>
<evidence type="ECO:0000256" key="3">
    <source>
        <dbReference type="ARBA" id="ARBA00022679"/>
    </source>
</evidence>
<dbReference type="NCBIfam" id="TIGR00125">
    <property type="entry name" value="cyt_tran_rel"/>
    <property type="match status" value="1"/>
</dbReference>
<feature type="domain" description="Cytidyltransferase-like" evidence="8">
    <location>
        <begin position="10"/>
        <end position="198"/>
    </location>
</feature>
<keyword evidence="2" id="KW-0662">Pyridine nucleotide biosynthesis</keyword>
<dbReference type="AlphaFoldDB" id="A0A382MN39"/>
<dbReference type="UniPathway" id="UPA00253"/>
<evidence type="ECO:0000256" key="6">
    <source>
        <dbReference type="ARBA" id="ARBA00022840"/>
    </source>
</evidence>
<organism evidence="9">
    <name type="scientific">marine metagenome</name>
    <dbReference type="NCBI Taxonomy" id="408172"/>
    <lineage>
        <taxon>unclassified sequences</taxon>
        <taxon>metagenomes</taxon>
        <taxon>ecological metagenomes</taxon>
    </lineage>
</organism>
<dbReference type="PANTHER" id="PTHR39321:SF3">
    <property type="entry name" value="PHOSPHOPANTETHEINE ADENYLYLTRANSFERASE"/>
    <property type="match status" value="1"/>
</dbReference>
<evidence type="ECO:0000313" key="9">
    <source>
        <dbReference type="EMBL" id="SVC49535.1"/>
    </source>
</evidence>
<protein>
    <recommendedName>
        <fullName evidence="8">Cytidyltransferase-like domain-containing protein</fullName>
    </recommendedName>
</protein>
<dbReference type="SUPFAM" id="SSF52374">
    <property type="entry name" value="Nucleotidylyl transferase"/>
    <property type="match status" value="1"/>
</dbReference>
<dbReference type="NCBIfam" id="TIGR00482">
    <property type="entry name" value="nicotinate (nicotinamide) nucleotide adenylyltransferase"/>
    <property type="match status" value="1"/>
</dbReference>
<dbReference type="InterPro" id="IPR014729">
    <property type="entry name" value="Rossmann-like_a/b/a_fold"/>
</dbReference>
<dbReference type="GO" id="GO:0005524">
    <property type="term" value="F:ATP binding"/>
    <property type="evidence" value="ECO:0007669"/>
    <property type="project" value="UniProtKB-KW"/>
</dbReference>
<dbReference type="PANTHER" id="PTHR39321">
    <property type="entry name" value="NICOTINATE-NUCLEOTIDE ADENYLYLTRANSFERASE-RELATED"/>
    <property type="match status" value="1"/>
</dbReference>
<keyword evidence="7" id="KW-0520">NAD</keyword>
<dbReference type="GO" id="GO:0009435">
    <property type="term" value="P:NAD+ biosynthetic process"/>
    <property type="evidence" value="ECO:0007669"/>
    <property type="project" value="UniProtKB-UniPathway"/>
</dbReference>
<dbReference type="NCBIfam" id="NF000840">
    <property type="entry name" value="PRK00071.1-3"/>
    <property type="match status" value="1"/>
</dbReference>
<sequence length="224" mass="25909">VSQNKRQIGIFGGSFDPVHIGHIGLAQETHKKFSLDLIFFIPVFQSPHKFHVPLTSDIHRMEMLKLAIKGNAQFCVSDTEMHKKEISYTIDTLNFFRSKHPNSELFLIMGYDNLLHLDSWKDSREILRKHHILVASRPGLDLFSSTDMIFGLFHGDSPYRFGGKKNTTQEFIHRETGSKLFVYDINPHDISSSVVREKLMFGKPVDNLLPPEVETYIIKHRIYK</sequence>
<keyword evidence="6" id="KW-0067">ATP-binding</keyword>
<evidence type="ECO:0000256" key="5">
    <source>
        <dbReference type="ARBA" id="ARBA00022741"/>
    </source>
</evidence>
<dbReference type="Pfam" id="PF01467">
    <property type="entry name" value="CTP_transf_like"/>
    <property type="match status" value="1"/>
</dbReference>
<comment type="pathway">
    <text evidence="1">Cofactor biosynthesis; NAD(+) biosynthesis.</text>
</comment>
<keyword evidence="3" id="KW-0808">Transferase</keyword>
<evidence type="ECO:0000256" key="4">
    <source>
        <dbReference type="ARBA" id="ARBA00022695"/>
    </source>
</evidence>
<dbReference type="EMBL" id="UINC01094358">
    <property type="protein sequence ID" value="SVC49535.1"/>
    <property type="molecule type" value="Genomic_DNA"/>
</dbReference>
<dbReference type="HAMAP" id="MF_00244">
    <property type="entry name" value="NaMN_adenylyltr"/>
    <property type="match status" value="1"/>
</dbReference>
<dbReference type="Gene3D" id="3.40.50.620">
    <property type="entry name" value="HUPs"/>
    <property type="match status" value="1"/>
</dbReference>
<name>A0A382MN39_9ZZZZ</name>
<accession>A0A382MN39</accession>
<dbReference type="InterPro" id="IPR004821">
    <property type="entry name" value="Cyt_trans-like"/>
</dbReference>
<evidence type="ECO:0000256" key="2">
    <source>
        <dbReference type="ARBA" id="ARBA00022642"/>
    </source>
</evidence>
<evidence type="ECO:0000256" key="1">
    <source>
        <dbReference type="ARBA" id="ARBA00004790"/>
    </source>
</evidence>
<proteinExistence type="inferred from homology"/>
<dbReference type="GO" id="GO:0070566">
    <property type="term" value="F:adenylyltransferase activity"/>
    <property type="evidence" value="ECO:0007669"/>
    <property type="project" value="UniProtKB-ARBA"/>
</dbReference>
<feature type="non-terminal residue" evidence="9">
    <location>
        <position position="1"/>
    </location>
</feature>
<keyword evidence="4" id="KW-0548">Nucleotidyltransferase</keyword>
<evidence type="ECO:0000259" key="8">
    <source>
        <dbReference type="Pfam" id="PF01467"/>
    </source>
</evidence>
<evidence type="ECO:0000256" key="7">
    <source>
        <dbReference type="ARBA" id="ARBA00023027"/>
    </source>
</evidence>
<keyword evidence="5" id="KW-0547">Nucleotide-binding</keyword>